<sequence length="46" mass="4551">MSGILGRASIATARDVSGHVAPGVAREAMDVLGGAFGERGWPGGGR</sequence>
<reference evidence="2" key="1">
    <citation type="journal article" date="2019" name="Int. J. Syst. Evol. Microbiol.">
        <title>The Global Catalogue of Microorganisms (GCM) 10K type strain sequencing project: providing services to taxonomists for standard genome sequencing and annotation.</title>
        <authorList>
            <consortium name="The Broad Institute Genomics Platform"/>
            <consortium name="The Broad Institute Genome Sequencing Center for Infectious Disease"/>
            <person name="Wu L."/>
            <person name="Ma J."/>
        </authorList>
    </citation>
    <scope>NUCLEOTIDE SEQUENCE [LARGE SCALE GENOMIC DNA]</scope>
    <source>
        <strain evidence="2">CCUG 62763</strain>
    </source>
</reference>
<gene>
    <name evidence="1" type="ORF">ACFO3M_08165</name>
</gene>
<dbReference type="RefSeq" id="WP_387988076.1">
    <property type="nucleotide sequence ID" value="NZ_JBHSGR010000007.1"/>
</dbReference>
<proteinExistence type="predicted"/>
<organism evidence="1 2">
    <name type="scientific">Geodermatophilus arenarius</name>
    <dbReference type="NCBI Taxonomy" id="1137990"/>
    <lineage>
        <taxon>Bacteria</taxon>
        <taxon>Bacillati</taxon>
        <taxon>Actinomycetota</taxon>
        <taxon>Actinomycetes</taxon>
        <taxon>Geodermatophilales</taxon>
        <taxon>Geodermatophilaceae</taxon>
        <taxon>Geodermatophilus</taxon>
    </lineage>
</organism>
<name>A0ABV9LGS7_9ACTN</name>
<evidence type="ECO:0000313" key="1">
    <source>
        <dbReference type="EMBL" id="MFC4693356.1"/>
    </source>
</evidence>
<comment type="caution">
    <text evidence="1">The sequence shown here is derived from an EMBL/GenBank/DDBJ whole genome shotgun (WGS) entry which is preliminary data.</text>
</comment>
<accession>A0ABV9LGS7</accession>
<dbReference type="EMBL" id="JBHSGR010000007">
    <property type="protein sequence ID" value="MFC4693356.1"/>
    <property type="molecule type" value="Genomic_DNA"/>
</dbReference>
<dbReference type="Proteomes" id="UP001596025">
    <property type="component" value="Unassembled WGS sequence"/>
</dbReference>
<protein>
    <submittedName>
        <fullName evidence="1">Uncharacterized protein</fullName>
    </submittedName>
</protein>
<evidence type="ECO:0000313" key="2">
    <source>
        <dbReference type="Proteomes" id="UP001596025"/>
    </source>
</evidence>
<keyword evidence="2" id="KW-1185">Reference proteome</keyword>